<reference evidence="17 18" key="1">
    <citation type="submission" date="2014-01" db="EMBL/GenBank/DDBJ databases">
        <title>Full genme sequencing of cellulolytic bacterium Gynuella sunshinyii YC6258T gen. nov., sp. nov.</title>
        <authorList>
            <person name="Khan H."/>
            <person name="Chung E.J."/>
            <person name="Chung Y.R."/>
        </authorList>
    </citation>
    <scope>NUCLEOTIDE SEQUENCE [LARGE SCALE GENOMIC DNA]</scope>
    <source>
        <strain evidence="17 18">YC6258</strain>
    </source>
</reference>
<dbReference type="GO" id="GO:0005737">
    <property type="term" value="C:cytoplasm"/>
    <property type="evidence" value="ECO:0007669"/>
    <property type="project" value="InterPro"/>
</dbReference>
<dbReference type="PROSITE" id="PS50851">
    <property type="entry name" value="CHEW"/>
    <property type="match status" value="1"/>
</dbReference>
<dbReference type="SUPFAM" id="SSF50341">
    <property type="entry name" value="CheW-like"/>
    <property type="match status" value="1"/>
</dbReference>
<organism evidence="17 18">
    <name type="scientific">Gynuella sunshinyii YC6258</name>
    <dbReference type="NCBI Taxonomy" id="1445510"/>
    <lineage>
        <taxon>Bacteria</taxon>
        <taxon>Pseudomonadati</taxon>
        <taxon>Pseudomonadota</taxon>
        <taxon>Gammaproteobacteria</taxon>
        <taxon>Oceanospirillales</taxon>
        <taxon>Saccharospirillaceae</taxon>
        <taxon>Gynuella</taxon>
    </lineage>
</organism>
<keyword evidence="18" id="KW-1185">Reference proteome</keyword>
<dbReference type="InterPro" id="IPR036061">
    <property type="entry name" value="CheW-like_dom_sf"/>
</dbReference>
<evidence type="ECO:0000256" key="7">
    <source>
        <dbReference type="ARBA" id="ARBA00022741"/>
    </source>
</evidence>
<comment type="catalytic activity">
    <reaction evidence="1">
        <text>ATP + protein L-histidine = ADP + protein N-phospho-L-histidine.</text>
        <dbReference type="EC" id="2.7.13.3"/>
    </reaction>
</comment>
<dbReference type="Gene3D" id="1.10.287.560">
    <property type="entry name" value="Histidine kinase CheA-like, homodimeric domain"/>
    <property type="match status" value="1"/>
</dbReference>
<keyword evidence="4" id="KW-0145">Chemotaxis</keyword>
<dbReference type="CDD" id="cd00731">
    <property type="entry name" value="CheA_reg"/>
    <property type="match status" value="1"/>
</dbReference>
<feature type="domain" description="CheW-like" evidence="15">
    <location>
        <begin position="546"/>
        <end position="681"/>
    </location>
</feature>
<keyword evidence="6 17" id="KW-0808">Transferase</keyword>
<dbReference type="InterPro" id="IPR004105">
    <property type="entry name" value="CheA-like_dim"/>
</dbReference>
<dbReference type="PATRIC" id="fig|1445510.3.peg.4264"/>
<evidence type="ECO:0000256" key="3">
    <source>
        <dbReference type="ARBA" id="ARBA00021495"/>
    </source>
</evidence>
<keyword evidence="10" id="KW-0902">Two-component regulatory system</keyword>
<evidence type="ECO:0000256" key="9">
    <source>
        <dbReference type="ARBA" id="ARBA00022840"/>
    </source>
</evidence>
<dbReference type="PROSITE" id="PS50894">
    <property type="entry name" value="HPT"/>
    <property type="match status" value="1"/>
</dbReference>
<evidence type="ECO:0000259" key="15">
    <source>
        <dbReference type="PROSITE" id="PS50851"/>
    </source>
</evidence>
<evidence type="ECO:0000256" key="8">
    <source>
        <dbReference type="ARBA" id="ARBA00022777"/>
    </source>
</evidence>
<dbReference type="GO" id="GO:0005524">
    <property type="term" value="F:ATP binding"/>
    <property type="evidence" value="ECO:0007669"/>
    <property type="project" value="UniProtKB-KW"/>
</dbReference>
<dbReference type="InterPro" id="IPR051315">
    <property type="entry name" value="Bact_Chemotaxis_CheA"/>
</dbReference>
<keyword evidence="7" id="KW-0547">Nucleotide-binding</keyword>
<dbReference type="HOGENOM" id="CLU_000650_3_6_6"/>
<dbReference type="Gene3D" id="3.30.565.10">
    <property type="entry name" value="Histidine kinase-like ATPase, C-terminal domain"/>
    <property type="match status" value="1"/>
</dbReference>
<dbReference type="SMART" id="SM00387">
    <property type="entry name" value="HATPase_c"/>
    <property type="match status" value="1"/>
</dbReference>
<dbReference type="EC" id="2.7.13.3" evidence="2"/>
<evidence type="ECO:0000313" key="17">
    <source>
        <dbReference type="EMBL" id="AJQ96330.1"/>
    </source>
</evidence>
<dbReference type="Pfam" id="PF02895">
    <property type="entry name" value="H-kinase_dim"/>
    <property type="match status" value="1"/>
</dbReference>
<keyword evidence="8 17" id="KW-0418">Kinase</keyword>
<evidence type="ECO:0000256" key="10">
    <source>
        <dbReference type="ARBA" id="ARBA00023012"/>
    </source>
</evidence>
<evidence type="ECO:0000313" key="18">
    <source>
        <dbReference type="Proteomes" id="UP000032266"/>
    </source>
</evidence>
<dbReference type="Pfam" id="PF01584">
    <property type="entry name" value="CheW"/>
    <property type="match status" value="1"/>
</dbReference>
<dbReference type="InterPro" id="IPR002545">
    <property type="entry name" value="CheW-lke_dom"/>
</dbReference>
<evidence type="ECO:0000256" key="13">
    <source>
        <dbReference type="SAM" id="MobiDB-lite"/>
    </source>
</evidence>
<dbReference type="FunFam" id="2.30.30.40:FF:000048">
    <property type="entry name" value="Chemotaxis protein CheA, putative"/>
    <property type="match status" value="1"/>
</dbReference>
<keyword evidence="5 12" id="KW-0597">Phosphoprotein</keyword>
<dbReference type="SMART" id="SM00260">
    <property type="entry name" value="CheW"/>
    <property type="match status" value="1"/>
</dbReference>
<evidence type="ECO:0000256" key="2">
    <source>
        <dbReference type="ARBA" id="ARBA00012438"/>
    </source>
</evidence>
<dbReference type="InterPro" id="IPR037006">
    <property type="entry name" value="CheA-like_homodim_sf"/>
</dbReference>
<keyword evidence="9" id="KW-0067">ATP-binding</keyword>
<dbReference type="STRING" id="1445510.YC6258_04296"/>
<protein>
    <recommendedName>
        <fullName evidence="3">Chemotaxis protein CheA</fullName>
        <ecNumber evidence="2">2.7.13.3</ecNumber>
    </recommendedName>
</protein>
<proteinExistence type="predicted"/>
<dbReference type="CDD" id="cd00088">
    <property type="entry name" value="HPT"/>
    <property type="match status" value="1"/>
</dbReference>
<evidence type="ECO:0000259" key="14">
    <source>
        <dbReference type="PROSITE" id="PS50109"/>
    </source>
</evidence>
<comment type="function">
    <text evidence="11">Involved in the transmission of sensory signals from the chemoreceptors to the flagellar motors. CheA is autophosphorylated; it can transfer its phosphate group to either CheB or CheY.</text>
</comment>
<dbReference type="EMBL" id="CP007142">
    <property type="protein sequence ID" value="AJQ96330.1"/>
    <property type="molecule type" value="Genomic_DNA"/>
</dbReference>
<gene>
    <name evidence="17" type="ORF">YC6258_04296</name>
</gene>
<dbReference type="Proteomes" id="UP000032266">
    <property type="component" value="Chromosome"/>
</dbReference>
<evidence type="ECO:0000256" key="6">
    <source>
        <dbReference type="ARBA" id="ARBA00022679"/>
    </source>
</evidence>
<feature type="region of interest" description="Disordered" evidence="13">
    <location>
        <begin position="258"/>
        <end position="292"/>
    </location>
</feature>
<feature type="modified residue" description="Phosphohistidine" evidence="12">
    <location>
        <position position="49"/>
    </location>
</feature>
<dbReference type="SUPFAM" id="SSF47384">
    <property type="entry name" value="Homodimeric domain of signal transducing histidine kinase"/>
    <property type="match status" value="1"/>
</dbReference>
<evidence type="ECO:0000256" key="12">
    <source>
        <dbReference type="PROSITE-ProRule" id="PRU00110"/>
    </source>
</evidence>
<dbReference type="AlphaFoldDB" id="A0A0C5VAI3"/>
<dbReference type="SMART" id="SM01231">
    <property type="entry name" value="H-kinase_dim"/>
    <property type="match status" value="1"/>
</dbReference>
<dbReference type="PRINTS" id="PR00344">
    <property type="entry name" value="BCTRLSENSOR"/>
</dbReference>
<dbReference type="InterPro" id="IPR005467">
    <property type="entry name" value="His_kinase_dom"/>
</dbReference>
<dbReference type="Pfam" id="PF02518">
    <property type="entry name" value="HATPase_c"/>
    <property type="match status" value="1"/>
</dbReference>
<dbReference type="SMART" id="SM00073">
    <property type="entry name" value="HPT"/>
    <property type="match status" value="1"/>
</dbReference>
<dbReference type="RefSeq" id="WP_044618364.1">
    <property type="nucleotide sequence ID" value="NZ_CP007142.1"/>
</dbReference>
<dbReference type="SUPFAM" id="SSF55874">
    <property type="entry name" value="ATPase domain of HSP90 chaperone/DNA topoisomerase II/histidine kinase"/>
    <property type="match status" value="1"/>
</dbReference>
<dbReference type="PANTHER" id="PTHR43395:SF10">
    <property type="entry name" value="CHEMOTAXIS PROTEIN CHEA"/>
    <property type="match status" value="1"/>
</dbReference>
<feature type="domain" description="Histidine kinase" evidence="14">
    <location>
        <begin position="336"/>
        <end position="544"/>
    </location>
</feature>
<name>A0A0C5VAI3_9GAMM</name>
<dbReference type="FunFam" id="3.30.565.10:FF:000016">
    <property type="entry name" value="Chemotaxis protein CheA, putative"/>
    <property type="match status" value="1"/>
</dbReference>
<dbReference type="InterPro" id="IPR003594">
    <property type="entry name" value="HATPase_dom"/>
</dbReference>
<dbReference type="CDD" id="cd16916">
    <property type="entry name" value="HATPase_CheA-like"/>
    <property type="match status" value="1"/>
</dbReference>
<accession>A0A0C5VAI3</accession>
<evidence type="ECO:0000256" key="4">
    <source>
        <dbReference type="ARBA" id="ARBA00022500"/>
    </source>
</evidence>
<dbReference type="Gene3D" id="2.30.30.40">
    <property type="entry name" value="SH3 Domains"/>
    <property type="match status" value="1"/>
</dbReference>
<dbReference type="InterPro" id="IPR036641">
    <property type="entry name" value="HPT_dom_sf"/>
</dbReference>
<dbReference type="PANTHER" id="PTHR43395">
    <property type="entry name" value="SENSOR HISTIDINE KINASE CHEA"/>
    <property type="match status" value="1"/>
</dbReference>
<sequence>MSSIDLSQFHQVFFEESLEGLDSMENCLLEIDVSHIDRELINTIFRAAHSIKGGSGTFGFTDIAQFTHVIETLLDEIRSDQRGLTQANVELFLQSVDCLRNMLADLQDGRPVDLTQADKLRQQFEGMINEPGQPSTVVAEDEPENLDTQLGGSRWRIKFAPGSDIIQTGNEPYRIIAELHLLGSVETEVDISRLPEFDAIDGEQCYLQWQFLVTGDDIREEQLNEVFEWVRDDSEIEIVCESEVSENAVIEVVQDTHPEPVKHGPSVSAPPPPVASEPKESANEGRPVTSKNAEHASIRVSIDKIDSLINMVGELVITQSMLGELGRDFNMDSLHLLQEGLSQLEHHTRELQENVMRIRMLPISFTFSRMPRLVRDLSSKLGKKVELKLIGENTELDKTVMEKIGDPLVHMVRNSLDHGLESPEQRKAAGKSETGTLTLNAYHHGGNIVIEIIDDGRGIDTEKIRNKAIERELIKPTDELSREQIYQLLFRPGFSTAEQVSDVSGRGVGMDVVKRNIQELNGSIEMESEPGVGSTFKIILPLTLAILDGQLFKLGSETYILPLVSIVESIQIKPSNMNLVAGSVDVFRLRHEYVPVIKLAEVFDVSTGTRDTAEGLLVVVEGDNKKVALLVDDLLGQQQVVIKSLESNYQRVDGISGATILGDGTVALILDVPGIIKMSGIKLSASGSAFIDKGKQSAA</sequence>
<dbReference type="SUPFAM" id="SSF47226">
    <property type="entry name" value="Histidine-containing phosphotransfer domain, HPT domain"/>
    <property type="match status" value="1"/>
</dbReference>
<evidence type="ECO:0000259" key="16">
    <source>
        <dbReference type="PROSITE" id="PS50894"/>
    </source>
</evidence>
<dbReference type="Gene3D" id="1.20.120.160">
    <property type="entry name" value="HPT domain"/>
    <property type="match status" value="1"/>
</dbReference>
<dbReference type="GO" id="GO:0000155">
    <property type="term" value="F:phosphorelay sensor kinase activity"/>
    <property type="evidence" value="ECO:0007669"/>
    <property type="project" value="InterPro"/>
</dbReference>
<dbReference type="OrthoDB" id="9803176at2"/>
<evidence type="ECO:0000256" key="1">
    <source>
        <dbReference type="ARBA" id="ARBA00000085"/>
    </source>
</evidence>
<dbReference type="KEGG" id="gsn:YC6258_04296"/>
<dbReference type="InterPro" id="IPR004358">
    <property type="entry name" value="Sig_transdc_His_kin-like_C"/>
</dbReference>
<evidence type="ECO:0000256" key="11">
    <source>
        <dbReference type="ARBA" id="ARBA00035100"/>
    </source>
</evidence>
<dbReference type="InterPro" id="IPR036890">
    <property type="entry name" value="HATPase_C_sf"/>
</dbReference>
<evidence type="ECO:0000256" key="5">
    <source>
        <dbReference type="ARBA" id="ARBA00022553"/>
    </source>
</evidence>
<dbReference type="InterPro" id="IPR008207">
    <property type="entry name" value="Sig_transdc_His_kin_Hpt_dom"/>
</dbReference>
<dbReference type="PROSITE" id="PS50109">
    <property type="entry name" value="HIS_KIN"/>
    <property type="match status" value="1"/>
</dbReference>
<dbReference type="Pfam" id="PF01627">
    <property type="entry name" value="Hpt"/>
    <property type="match status" value="1"/>
</dbReference>
<dbReference type="InterPro" id="IPR036097">
    <property type="entry name" value="HisK_dim/P_sf"/>
</dbReference>
<feature type="domain" description="HPt" evidence="16">
    <location>
        <begin position="2"/>
        <end position="106"/>
    </location>
</feature>
<dbReference type="GO" id="GO:0006935">
    <property type="term" value="P:chemotaxis"/>
    <property type="evidence" value="ECO:0007669"/>
    <property type="project" value="UniProtKB-KW"/>
</dbReference>